<dbReference type="PROSITE" id="PS50846">
    <property type="entry name" value="HMA_2"/>
    <property type="match status" value="1"/>
</dbReference>
<dbReference type="EMBL" id="JBJQOH010000007">
    <property type="protein sequence ID" value="KAL3679354.1"/>
    <property type="molecule type" value="Genomic_DNA"/>
</dbReference>
<proteinExistence type="predicted"/>
<keyword evidence="1" id="KW-0479">Metal-binding</keyword>
<dbReference type="Gene3D" id="3.30.70.100">
    <property type="match status" value="1"/>
</dbReference>
<evidence type="ECO:0000313" key="5">
    <source>
        <dbReference type="Proteomes" id="UP001633002"/>
    </source>
</evidence>
<reference evidence="4 5" key="1">
    <citation type="submission" date="2024-09" db="EMBL/GenBank/DDBJ databases">
        <title>Chromosome-scale assembly of Riccia sorocarpa.</title>
        <authorList>
            <person name="Paukszto L."/>
        </authorList>
    </citation>
    <scope>NUCLEOTIDE SEQUENCE [LARGE SCALE GENOMIC DNA]</scope>
    <source>
        <strain evidence="4">LP-2024</strain>
        <tissue evidence="4">Aerial parts of the thallus</tissue>
    </source>
</reference>
<evidence type="ECO:0000256" key="1">
    <source>
        <dbReference type="ARBA" id="ARBA00022723"/>
    </source>
</evidence>
<keyword evidence="5" id="KW-1185">Reference proteome</keyword>
<feature type="region of interest" description="Disordered" evidence="2">
    <location>
        <begin position="61"/>
        <end position="84"/>
    </location>
</feature>
<dbReference type="SUPFAM" id="SSF55008">
    <property type="entry name" value="HMA, heavy metal-associated domain"/>
    <property type="match status" value="1"/>
</dbReference>
<feature type="domain" description="HMA" evidence="3">
    <location>
        <begin position="117"/>
        <end position="182"/>
    </location>
</feature>
<evidence type="ECO:0000313" key="4">
    <source>
        <dbReference type="EMBL" id="KAL3679354.1"/>
    </source>
</evidence>
<comment type="caution">
    <text evidence="4">The sequence shown here is derived from an EMBL/GenBank/DDBJ whole genome shotgun (WGS) entry which is preliminary data.</text>
</comment>
<dbReference type="InterPro" id="IPR036163">
    <property type="entry name" value="HMA_dom_sf"/>
</dbReference>
<protein>
    <recommendedName>
        <fullName evidence="3">HMA domain-containing protein</fullName>
    </recommendedName>
</protein>
<dbReference type="PANTHER" id="PTHR22814:SF336">
    <property type="entry name" value="HEAVY METAL-ASSOCIATED ISOPRENYLATED PLANT PROTEIN 23"/>
    <property type="match status" value="1"/>
</dbReference>
<dbReference type="PANTHER" id="PTHR22814">
    <property type="entry name" value="COPPER TRANSPORT PROTEIN ATOX1-RELATED"/>
    <property type="match status" value="1"/>
</dbReference>
<dbReference type="GO" id="GO:0046872">
    <property type="term" value="F:metal ion binding"/>
    <property type="evidence" value="ECO:0007669"/>
    <property type="project" value="UniProtKB-KW"/>
</dbReference>
<gene>
    <name evidence="4" type="ORF">R1sor_022310</name>
</gene>
<dbReference type="AlphaFoldDB" id="A0ABD3GQC5"/>
<organism evidence="4 5">
    <name type="scientific">Riccia sorocarpa</name>
    <dbReference type="NCBI Taxonomy" id="122646"/>
    <lineage>
        <taxon>Eukaryota</taxon>
        <taxon>Viridiplantae</taxon>
        <taxon>Streptophyta</taxon>
        <taxon>Embryophyta</taxon>
        <taxon>Marchantiophyta</taxon>
        <taxon>Marchantiopsida</taxon>
        <taxon>Marchantiidae</taxon>
        <taxon>Marchantiales</taxon>
        <taxon>Ricciaceae</taxon>
        <taxon>Riccia</taxon>
    </lineage>
</organism>
<sequence>MALEILTTFDVELSDPFLSGALKANSINIFEFQPQSAKMLSMHDMFYANVEPVWVVKPQAADKKPKEKEQQQEHATIPEKKEQREEYSIFPYPGYPYYYPDTPAPPPAAEKREAPKETKVTLKVDICCEECVEILTNSIMEIKGVKTVDCNVYKEKVVVTCAPDAAPADVLLRARKEFRHARFWSDDD</sequence>
<evidence type="ECO:0000259" key="3">
    <source>
        <dbReference type="PROSITE" id="PS50846"/>
    </source>
</evidence>
<name>A0ABD3GQC5_9MARC</name>
<accession>A0ABD3GQC5</accession>
<dbReference type="Proteomes" id="UP001633002">
    <property type="component" value="Unassembled WGS sequence"/>
</dbReference>
<dbReference type="InterPro" id="IPR006121">
    <property type="entry name" value="HMA_dom"/>
</dbReference>
<evidence type="ECO:0000256" key="2">
    <source>
        <dbReference type="SAM" id="MobiDB-lite"/>
    </source>
</evidence>